<reference evidence="1 2" key="1">
    <citation type="journal article" date="2012" name="J. Bacteriol.">
        <title>Complete genome sequence of the B12-producing Shimwellia blattae strain DSM 4481, isolated from a cockroach.</title>
        <authorList>
            <person name="Brzuszkiewicz E."/>
            <person name="Waschkowitz T."/>
            <person name="Wiezer A."/>
            <person name="Daniel R."/>
        </authorList>
    </citation>
    <scope>NUCLEOTIDE SEQUENCE [LARGE SCALE GENOMIC DNA]</scope>
    <source>
        <strain evidence="2">ATCC 29907 / DSM 4481 / JCM 1650 / NBRC 105725 / CDC 9005-74</strain>
    </source>
</reference>
<accession>I2BE12</accession>
<dbReference type="AlphaFoldDB" id="I2BE12"/>
<dbReference type="OrthoDB" id="6476622at2"/>
<dbReference type="Proteomes" id="UP000001955">
    <property type="component" value="Chromosome"/>
</dbReference>
<sequence length="114" mass="13174">MGLPFMNIQDAVLALFREEIPGYLDKHWQTVPLTLDSDLFDVPGDDLSDALQRFEICFNVDLSVVDWSKYFPWENTPVATKWFGPSRKDVEATRQPLTIKMFAESARAGKWLYD</sequence>
<protein>
    <recommendedName>
        <fullName evidence="3">Cytoplasmic protein</fullName>
    </recommendedName>
</protein>
<evidence type="ECO:0000313" key="1">
    <source>
        <dbReference type="EMBL" id="AFJ48766.1"/>
    </source>
</evidence>
<dbReference type="Pfam" id="PF07377">
    <property type="entry name" value="DUF1493"/>
    <property type="match status" value="1"/>
</dbReference>
<dbReference type="KEGG" id="ebt:EBL_c37190"/>
<evidence type="ECO:0008006" key="3">
    <source>
        <dbReference type="Google" id="ProtNLM"/>
    </source>
</evidence>
<dbReference type="InterPro" id="IPR010862">
    <property type="entry name" value="DUF1493"/>
</dbReference>
<name>I2BE12_SHIBC</name>
<gene>
    <name evidence="1" type="ordered locus">EBL_c37190</name>
</gene>
<dbReference type="STRING" id="630626.EBL_c37190"/>
<organism evidence="1 2">
    <name type="scientific">Shimwellia blattae (strain ATCC 29907 / DSM 4481 / JCM 1650 / NBRC 105725 / CDC 9005-74)</name>
    <name type="common">Escherichia blattae</name>
    <dbReference type="NCBI Taxonomy" id="630626"/>
    <lineage>
        <taxon>Bacteria</taxon>
        <taxon>Pseudomonadati</taxon>
        <taxon>Pseudomonadota</taxon>
        <taxon>Gammaproteobacteria</taxon>
        <taxon>Enterobacterales</taxon>
        <taxon>Enterobacteriaceae</taxon>
        <taxon>Shimwellia</taxon>
    </lineage>
</organism>
<proteinExistence type="predicted"/>
<dbReference type="HOGENOM" id="CLU_152554_3_0_6"/>
<dbReference type="EMBL" id="CP001560">
    <property type="protein sequence ID" value="AFJ48766.1"/>
    <property type="molecule type" value="Genomic_DNA"/>
</dbReference>
<evidence type="ECO:0000313" key="2">
    <source>
        <dbReference type="Proteomes" id="UP000001955"/>
    </source>
</evidence>
<dbReference type="eggNOG" id="ENOG50318RY">
    <property type="taxonomic scope" value="Bacteria"/>
</dbReference>
<dbReference type="PATRIC" id="fig|630626.3.peg.3634"/>
<accession>K6W2D4</accession>
<keyword evidence="2" id="KW-1185">Reference proteome</keyword>